<reference evidence="7" key="1">
    <citation type="journal article" date="2016" name="Ticks Tick Borne Dis.">
        <title>De novo assembly and annotation of the salivary gland transcriptome of Rhipicephalus appendiculatus male and female ticks during blood feeding.</title>
        <authorList>
            <person name="de Castro M.H."/>
            <person name="de Klerk D."/>
            <person name="Pienaar R."/>
            <person name="Latif A.A."/>
            <person name="Rees D.J."/>
            <person name="Mans B.J."/>
        </authorList>
    </citation>
    <scope>NUCLEOTIDE SEQUENCE</scope>
    <source>
        <tissue evidence="7">Salivary glands</tissue>
    </source>
</reference>
<protein>
    <recommendedName>
        <fullName evidence="3">NudC domain-containing protein 1</fullName>
    </recommendedName>
</protein>
<dbReference type="Pfam" id="PF04969">
    <property type="entry name" value="CS"/>
    <property type="match status" value="1"/>
</dbReference>
<comment type="subcellular location">
    <subcellularLocation>
        <location evidence="2">Cytoplasm</location>
    </subcellularLocation>
    <subcellularLocation>
        <location evidence="1">Nucleus</location>
    </subcellularLocation>
</comment>
<keyword evidence="4" id="KW-0963">Cytoplasm</keyword>
<accession>A0A131YH68</accession>
<dbReference type="AlphaFoldDB" id="A0A131YH68"/>
<proteinExistence type="predicted"/>
<name>A0A131YH68_RHIAP</name>
<feature type="domain" description="CS" evidence="6">
    <location>
        <begin position="283"/>
        <end position="370"/>
    </location>
</feature>
<dbReference type="EMBL" id="GEDV01010682">
    <property type="protein sequence ID" value="JAP77875.1"/>
    <property type="molecule type" value="Transcribed_RNA"/>
</dbReference>
<evidence type="ECO:0000256" key="1">
    <source>
        <dbReference type="ARBA" id="ARBA00004123"/>
    </source>
</evidence>
<dbReference type="PANTHER" id="PTHR21664">
    <property type="entry name" value="CHRONIC MYELOGENOUS LEUKEMIA TUMOR ANTIGEN 66"/>
    <property type="match status" value="1"/>
</dbReference>
<evidence type="ECO:0000256" key="3">
    <source>
        <dbReference type="ARBA" id="ARBA00018915"/>
    </source>
</evidence>
<dbReference type="PANTHER" id="PTHR21664:SF1">
    <property type="entry name" value="NUDC DOMAIN-CONTAINING PROTEIN 1"/>
    <property type="match status" value="1"/>
</dbReference>
<dbReference type="InterPro" id="IPR008978">
    <property type="entry name" value="HSP20-like_chaperone"/>
</dbReference>
<evidence type="ECO:0000313" key="7">
    <source>
        <dbReference type="EMBL" id="JAP77875.1"/>
    </source>
</evidence>
<dbReference type="SUPFAM" id="SSF49764">
    <property type="entry name" value="HSP20-like chaperones"/>
    <property type="match status" value="1"/>
</dbReference>
<dbReference type="InterPro" id="IPR007052">
    <property type="entry name" value="CS_dom"/>
</dbReference>
<sequence>MAATAARLDLVPNRNLLDAKFESYRLTLEPLPIIRQAFQGGVQKVHLEDDQYGYLHVQMAGFINALVQDPWDVNTLFFITEARHVMWAHFSQDSHLLEPKVVWKIPEPSGTSRACTLDFPHAEWCLISDGLGSIFVLNSPSRPQGEPWQLCYTHCLEWSQPGTILLTSAHSSFPSSQQMECLLAYISRPQDVHGSVSIPETTVHFVCVLEWLTFTCMSNCEGDVWSLRRHRRLVGASIPMYVAFDTHGNSLCLASEKDFSFVFDSCKAEVGHEVEETKGGKPQEPPLYSFIQTAEEITVVFRLHEAATKKDIQVSLQVKGIEILIEGKTVLKGDFPHAVVKDGSTWIVLDQKLEVHLVKAEHGVVWREVVVGDARGEEVFDPAFVEEIHARLAHLTSDTEASGSDKPSFNYQELDDCDDTMEYFTFTRLCGDSHRATHQINLSGHQWLFSVRSSADNMPALCLRHDVDGLVWQPRNVMADGDTDSFRVEHVATFNAFGYVQASKQDRKFVTASPDFSFAALCNAVRHVYLYRQPETLGSSQELRNRKTGREVSSIAKQHVISLEQCDSILGMVANRRCIFVLSPGALYAIKVPS</sequence>
<dbReference type="Gene3D" id="2.60.40.790">
    <property type="match status" value="1"/>
</dbReference>
<evidence type="ECO:0000256" key="2">
    <source>
        <dbReference type="ARBA" id="ARBA00004496"/>
    </source>
</evidence>
<dbReference type="CDD" id="cd06467">
    <property type="entry name" value="p23_NUDC_like"/>
    <property type="match status" value="1"/>
</dbReference>
<evidence type="ECO:0000256" key="5">
    <source>
        <dbReference type="ARBA" id="ARBA00023242"/>
    </source>
</evidence>
<dbReference type="GO" id="GO:0005634">
    <property type="term" value="C:nucleus"/>
    <property type="evidence" value="ECO:0007669"/>
    <property type="project" value="UniProtKB-SubCell"/>
</dbReference>
<dbReference type="PROSITE" id="PS51203">
    <property type="entry name" value="CS"/>
    <property type="match status" value="1"/>
</dbReference>
<dbReference type="GO" id="GO:0005737">
    <property type="term" value="C:cytoplasm"/>
    <property type="evidence" value="ECO:0007669"/>
    <property type="project" value="UniProtKB-SubCell"/>
</dbReference>
<dbReference type="InterPro" id="IPR037895">
    <property type="entry name" value="NUDCD1"/>
</dbReference>
<evidence type="ECO:0000259" key="6">
    <source>
        <dbReference type="PROSITE" id="PS51203"/>
    </source>
</evidence>
<evidence type="ECO:0000256" key="4">
    <source>
        <dbReference type="ARBA" id="ARBA00022490"/>
    </source>
</evidence>
<organism evidence="7">
    <name type="scientific">Rhipicephalus appendiculatus</name>
    <name type="common">Brown ear tick</name>
    <dbReference type="NCBI Taxonomy" id="34631"/>
    <lineage>
        <taxon>Eukaryota</taxon>
        <taxon>Metazoa</taxon>
        <taxon>Ecdysozoa</taxon>
        <taxon>Arthropoda</taxon>
        <taxon>Chelicerata</taxon>
        <taxon>Arachnida</taxon>
        <taxon>Acari</taxon>
        <taxon>Parasitiformes</taxon>
        <taxon>Ixodida</taxon>
        <taxon>Ixodoidea</taxon>
        <taxon>Ixodidae</taxon>
        <taxon>Rhipicephalinae</taxon>
        <taxon>Rhipicephalus</taxon>
        <taxon>Rhipicephalus</taxon>
    </lineage>
</organism>
<keyword evidence="5" id="KW-0539">Nucleus</keyword>